<evidence type="ECO:0000313" key="2">
    <source>
        <dbReference type="Proteomes" id="UP000050416"/>
    </source>
</evidence>
<evidence type="ECO:0000313" key="1">
    <source>
        <dbReference type="EMBL" id="KPQ29322.1"/>
    </source>
</evidence>
<protein>
    <submittedName>
        <fullName evidence="1">Uncharacterized protein</fullName>
    </submittedName>
</protein>
<dbReference type="Proteomes" id="UP000050416">
    <property type="component" value="Unassembled WGS sequence"/>
</dbReference>
<dbReference type="EMBL" id="LJZQ01000007">
    <property type="protein sequence ID" value="KPQ29322.1"/>
    <property type="molecule type" value="Genomic_DNA"/>
</dbReference>
<name>A0A0N8KKX1_9GAMM</name>
<organism evidence="1 2">
    <name type="scientific">Marinobacter excellens HL-55</name>
    <dbReference type="NCBI Taxonomy" id="1305731"/>
    <lineage>
        <taxon>Bacteria</taxon>
        <taxon>Pseudomonadati</taxon>
        <taxon>Pseudomonadota</taxon>
        <taxon>Gammaproteobacteria</taxon>
        <taxon>Pseudomonadales</taxon>
        <taxon>Marinobacteraceae</taxon>
        <taxon>Marinobacter</taxon>
    </lineage>
</organism>
<reference evidence="1 2" key="1">
    <citation type="submission" date="2015-09" db="EMBL/GenBank/DDBJ databases">
        <title>Identification and resolution of microdiversity through metagenomic sequencing of parallel consortia.</title>
        <authorList>
            <person name="Nelson W.C."/>
            <person name="Romine M.F."/>
            <person name="Lindemann S.R."/>
        </authorList>
    </citation>
    <scope>NUCLEOTIDE SEQUENCE [LARGE SCALE GENOMIC DNA]</scope>
    <source>
        <strain evidence="1">HL-55</strain>
    </source>
</reference>
<sequence>MSNLPLSQRLALVFAIISLLTLGSIGFFLYSSLAKELAWRDDQTLLGRLDRMEALLNSADSVSDLQGQPQLYANMLGNTDNVLWVIDQQGNTLIEINPPKLPVPAPSQTNSVSYFTGDTPLRYRAATVTTRITDQELTLIAGTTLIERDTMRVLNKRRWLPNHKRSQSAPWSTN</sequence>
<dbReference type="PATRIC" id="fig|1305731.5.peg.3460"/>
<gene>
    <name evidence="1" type="ORF">HLUCCX14_07295</name>
</gene>
<proteinExistence type="predicted"/>
<dbReference type="STRING" id="1305731.GCA_000934705_03689"/>
<comment type="caution">
    <text evidence="1">The sequence shown here is derived from an EMBL/GenBank/DDBJ whole genome shotgun (WGS) entry which is preliminary data.</text>
</comment>
<dbReference type="AlphaFoldDB" id="A0A0N8KKX1"/>
<accession>A0A0N8KKX1</accession>